<dbReference type="InterPro" id="IPR020476">
    <property type="entry name" value="Nudix_hydrolase"/>
</dbReference>
<dbReference type="GO" id="GO:0035539">
    <property type="term" value="F:8-oxo-7,8-dihydrodeoxyguanosine triphosphate pyrophosphatase activity"/>
    <property type="evidence" value="ECO:0007669"/>
    <property type="project" value="UniProtKB-EC"/>
</dbReference>
<dbReference type="PANTHER" id="PTHR47707">
    <property type="entry name" value="8-OXO-DGTP DIPHOSPHATASE"/>
    <property type="match status" value="1"/>
</dbReference>
<dbReference type="PROSITE" id="PS00893">
    <property type="entry name" value="NUDIX_BOX"/>
    <property type="match status" value="1"/>
</dbReference>
<evidence type="ECO:0000256" key="7">
    <source>
        <dbReference type="ARBA" id="ARBA00022801"/>
    </source>
</evidence>
<comment type="catalytic activity">
    <reaction evidence="10">
        <text>8-oxo-dGTP + H2O = 8-oxo-dGMP + diphosphate + H(+)</text>
        <dbReference type="Rhea" id="RHEA:31575"/>
        <dbReference type="ChEBI" id="CHEBI:15377"/>
        <dbReference type="ChEBI" id="CHEBI:15378"/>
        <dbReference type="ChEBI" id="CHEBI:33019"/>
        <dbReference type="ChEBI" id="CHEBI:63224"/>
        <dbReference type="ChEBI" id="CHEBI:77896"/>
        <dbReference type="EC" id="3.6.1.55"/>
    </reaction>
</comment>
<dbReference type="InterPro" id="IPR020084">
    <property type="entry name" value="NUDIX_hydrolase_CS"/>
</dbReference>
<keyword evidence="9" id="KW-0234">DNA repair</keyword>
<dbReference type="EMBL" id="JACOPH010000012">
    <property type="protein sequence ID" value="MBC5714975.1"/>
    <property type="molecule type" value="Genomic_DNA"/>
</dbReference>
<keyword evidence="5" id="KW-0479">Metal-binding</keyword>
<evidence type="ECO:0000256" key="9">
    <source>
        <dbReference type="ARBA" id="ARBA00023204"/>
    </source>
</evidence>
<dbReference type="Pfam" id="PF00293">
    <property type="entry name" value="NUDIX"/>
    <property type="match status" value="1"/>
</dbReference>
<organism evidence="14 15">
    <name type="scientific">Roseburia zhanii</name>
    <dbReference type="NCBI Taxonomy" id="2763064"/>
    <lineage>
        <taxon>Bacteria</taxon>
        <taxon>Bacillati</taxon>
        <taxon>Bacillota</taxon>
        <taxon>Clostridia</taxon>
        <taxon>Lachnospirales</taxon>
        <taxon>Lachnospiraceae</taxon>
        <taxon>Roseburia</taxon>
    </lineage>
</organism>
<name>A0A923LRF9_9FIRM</name>
<proteinExistence type="inferred from homology"/>
<dbReference type="GO" id="GO:0008413">
    <property type="term" value="F:8-oxo-7,8-dihydroguanosine triphosphate pyrophosphatase activity"/>
    <property type="evidence" value="ECO:0007669"/>
    <property type="project" value="TreeGrafter"/>
</dbReference>
<dbReference type="AlphaFoldDB" id="A0A923LRF9"/>
<dbReference type="InterPro" id="IPR015797">
    <property type="entry name" value="NUDIX_hydrolase-like_dom_sf"/>
</dbReference>
<evidence type="ECO:0000256" key="2">
    <source>
        <dbReference type="ARBA" id="ARBA00005582"/>
    </source>
</evidence>
<evidence type="ECO:0000256" key="1">
    <source>
        <dbReference type="ARBA" id="ARBA00001946"/>
    </source>
</evidence>
<keyword evidence="6" id="KW-0227">DNA damage</keyword>
<dbReference type="Gene3D" id="3.90.79.10">
    <property type="entry name" value="Nucleoside Triphosphate Pyrophosphohydrolase"/>
    <property type="match status" value="1"/>
</dbReference>
<protein>
    <recommendedName>
        <fullName evidence="11">8-oxo-dGTP diphosphatase</fullName>
        <ecNumber evidence="11">3.6.1.55</ecNumber>
    </recommendedName>
</protein>
<evidence type="ECO:0000256" key="11">
    <source>
        <dbReference type="ARBA" id="ARBA00038905"/>
    </source>
</evidence>
<gene>
    <name evidence="14" type="ORF">H8S17_12345</name>
</gene>
<evidence type="ECO:0000256" key="6">
    <source>
        <dbReference type="ARBA" id="ARBA00022763"/>
    </source>
</evidence>
<comment type="cofactor">
    <cofactor evidence="1">
        <name>Mg(2+)</name>
        <dbReference type="ChEBI" id="CHEBI:18420"/>
    </cofactor>
</comment>
<dbReference type="RefSeq" id="WP_178051062.1">
    <property type="nucleotide sequence ID" value="NZ_JACOPH010000012.1"/>
</dbReference>
<dbReference type="PANTHER" id="PTHR47707:SF1">
    <property type="entry name" value="NUDIX HYDROLASE FAMILY PROTEIN"/>
    <property type="match status" value="1"/>
</dbReference>
<evidence type="ECO:0000313" key="15">
    <source>
        <dbReference type="Proteomes" id="UP000606720"/>
    </source>
</evidence>
<evidence type="ECO:0000256" key="8">
    <source>
        <dbReference type="ARBA" id="ARBA00022842"/>
    </source>
</evidence>
<dbReference type="SUPFAM" id="SSF55811">
    <property type="entry name" value="Nudix"/>
    <property type="match status" value="1"/>
</dbReference>
<evidence type="ECO:0000256" key="10">
    <source>
        <dbReference type="ARBA" id="ARBA00035861"/>
    </source>
</evidence>
<reference evidence="14" key="1">
    <citation type="submission" date="2020-08" db="EMBL/GenBank/DDBJ databases">
        <title>Genome public.</title>
        <authorList>
            <person name="Liu C."/>
            <person name="Sun Q."/>
        </authorList>
    </citation>
    <scope>NUCLEOTIDE SEQUENCE</scope>
    <source>
        <strain evidence="14">BX1005</strain>
    </source>
</reference>
<evidence type="ECO:0000259" key="13">
    <source>
        <dbReference type="PROSITE" id="PS51462"/>
    </source>
</evidence>
<comment type="similarity">
    <text evidence="2 12">Belongs to the Nudix hydrolase family.</text>
</comment>
<dbReference type="Proteomes" id="UP000606720">
    <property type="component" value="Unassembled WGS sequence"/>
</dbReference>
<evidence type="ECO:0000256" key="4">
    <source>
        <dbReference type="ARBA" id="ARBA00022705"/>
    </source>
</evidence>
<dbReference type="InterPro" id="IPR047127">
    <property type="entry name" value="MutT-like"/>
</dbReference>
<dbReference type="InterPro" id="IPR000086">
    <property type="entry name" value="NUDIX_hydrolase_dom"/>
</dbReference>
<evidence type="ECO:0000313" key="14">
    <source>
        <dbReference type="EMBL" id="MBC5714975.1"/>
    </source>
</evidence>
<dbReference type="GO" id="GO:0006281">
    <property type="term" value="P:DNA repair"/>
    <property type="evidence" value="ECO:0007669"/>
    <property type="project" value="UniProtKB-KW"/>
</dbReference>
<dbReference type="EC" id="3.6.1.55" evidence="11"/>
<sequence length="161" mass="18620">MEYSDIYDSRHKRTGRQMVRGEAIRENDYIQASAAVVICDGYILVTRRHPDKKNGGKWEFPGGGSSAGEDGEATLYRELEEETGICPYKEQIKFLKTVFYEPYHLFMEVYLVEAEVTLKDLSLQESEITQAMFVTQQELELMLAAFTDLDKQIYQEIKELL</sequence>
<evidence type="ECO:0000256" key="5">
    <source>
        <dbReference type="ARBA" id="ARBA00022723"/>
    </source>
</evidence>
<evidence type="ECO:0000256" key="12">
    <source>
        <dbReference type="RuleBase" id="RU003476"/>
    </source>
</evidence>
<dbReference type="GO" id="GO:0044716">
    <property type="term" value="F:8-oxo-GDP phosphatase activity"/>
    <property type="evidence" value="ECO:0007669"/>
    <property type="project" value="TreeGrafter"/>
</dbReference>
<accession>A0A923LRF9</accession>
<feature type="domain" description="Nudix hydrolase" evidence="13">
    <location>
        <begin position="28"/>
        <end position="157"/>
    </location>
</feature>
<evidence type="ECO:0000256" key="3">
    <source>
        <dbReference type="ARBA" id="ARBA00022457"/>
    </source>
</evidence>
<dbReference type="GO" id="GO:0046872">
    <property type="term" value="F:metal ion binding"/>
    <property type="evidence" value="ECO:0007669"/>
    <property type="project" value="UniProtKB-KW"/>
</dbReference>
<comment type="caution">
    <text evidence="14">The sequence shown here is derived from an EMBL/GenBank/DDBJ whole genome shotgun (WGS) entry which is preliminary data.</text>
</comment>
<keyword evidence="15" id="KW-1185">Reference proteome</keyword>
<dbReference type="GO" id="GO:0044715">
    <property type="term" value="F:8-oxo-dGDP phosphatase activity"/>
    <property type="evidence" value="ECO:0007669"/>
    <property type="project" value="TreeGrafter"/>
</dbReference>
<dbReference type="PROSITE" id="PS51462">
    <property type="entry name" value="NUDIX"/>
    <property type="match status" value="1"/>
</dbReference>
<keyword evidence="8" id="KW-0460">Magnesium</keyword>
<dbReference type="GO" id="GO:0006260">
    <property type="term" value="P:DNA replication"/>
    <property type="evidence" value="ECO:0007669"/>
    <property type="project" value="UniProtKB-KW"/>
</dbReference>
<keyword evidence="7 12" id="KW-0378">Hydrolase</keyword>
<keyword evidence="3" id="KW-0515">Mutator protein</keyword>
<keyword evidence="4" id="KW-0235">DNA replication</keyword>
<dbReference type="PRINTS" id="PR00502">
    <property type="entry name" value="NUDIXFAMILY"/>
</dbReference>